<evidence type="ECO:0000256" key="11">
    <source>
        <dbReference type="ARBA" id="ARBA00023136"/>
    </source>
</evidence>
<evidence type="ECO:0000256" key="6">
    <source>
        <dbReference type="ARBA" id="ARBA00022516"/>
    </source>
</evidence>
<evidence type="ECO:0000256" key="15">
    <source>
        <dbReference type="RuleBase" id="RU003750"/>
    </source>
</evidence>
<evidence type="ECO:0000256" key="12">
    <source>
        <dbReference type="ARBA" id="ARBA00023209"/>
    </source>
</evidence>
<dbReference type="InterPro" id="IPR000462">
    <property type="entry name" value="CDP-OH_P_trans"/>
</dbReference>
<evidence type="ECO:0000256" key="2">
    <source>
        <dbReference type="ARBA" id="ARBA00005042"/>
    </source>
</evidence>
<dbReference type="PROSITE" id="PS00379">
    <property type="entry name" value="CDP_ALCOHOL_P_TRANSF"/>
    <property type="match status" value="1"/>
</dbReference>
<dbReference type="GO" id="GO:0046474">
    <property type="term" value="P:glycerophospholipid biosynthetic process"/>
    <property type="evidence" value="ECO:0007669"/>
    <property type="project" value="TreeGrafter"/>
</dbReference>
<comment type="similarity">
    <text evidence="3 15">Belongs to the CDP-alcohol phosphatidyltransferase class-I family.</text>
</comment>
<dbReference type="InterPro" id="IPR004570">
    <property type="entry name" value="Phosphatidylglycerol_P_synth"/>
</dbReference>
<evidence type="ECO:0000256" key="8">
    <source>
        <dbReference type="ARBA" id="ARBA00022692"/>
    </source>
</evidence>
<dbReference type="Pfam" id="PF01066">
    <property type="entry name" value="CDP-OH_P_transf"/>
    <property type="match status" value="1"/>
</dbReference>
<dbReference type="Gene3D" id="1.20.120.1760">
    <property type="match status" value="1"/>
</dbReference>
<keyword evidence="6" id="KW-0444">Lipid biosynthesis</keyword>
<accession>A0A7C5Q2R4</accession>
<evidence type="ECO:0000256" key="5">
    <source>
        <dbReference type="ARBA" id="ARBA00014944"/>
    </source>
</evidence>
<dbReference type="InterPro" id="IPR043130">
    <property type="entry name" value="CDP-OH_PTrfase_TM_dom"/>
</dbReference>
<dbReference type="AlphaFoldDB" id="A0A7C5Q2R4"/>
<keyword evidence="8" id="KW-0812">Transmembrane</keyword>
<evidence type="ECO:0000256" key="13">
    <source>
        <dbReference type="ARBA" id="ARBA00023264"/>
    </source>
</evidence>
<proteinExistence type="inferred from homology"/>
<gene>
    <name evidence="16" type="ORF">ENJ61_06765</name>
</gene>
<dbReference type="GO" id="GO:0016020">
    <property type="term" value="C:membrane"/>
    <property type="evidence" value="ECO:0007669"/>
    <property type="project" value="UniProtKB-SubCell"/>
</dbReference>
<keyword evidence="12" id="KW-0594">Phospholipid biosynthesis</keyword>
<dbReference type="PANTHER" id="PTHR14269:SF11">
    <property type="entry name" value="CDP-DIACYLGLYCEROL--GLYCEROL-3-PHOSPHATE 3-PHOSPHATIDYLTRANSFERASE"/>
    <property type="match status" value="1"/>
</dbReference>
<evidence type="ECO:0000256" key="4">
    <source>
        <dbReference type="ARBA" id="ARBA00013170"/>
    </source>
</evidence>
<dbReference type="GO" id="GO:0008444">
    <property type="term" value="F:CDP-diacylglycerol-glycerol-3-phosphate 3-phosphatidyltransferase activity"/>
    <property type="evidence" value="ECO:0007669"/>
    <property type="project" value="UniProtKB-EC"/>
</dbReference>
<keyword evidence="7 15" id="KW-0808">Transferase</keyword>
<reference evidence="16" key="1">
    <citation type="journal article" date="2020" name="mSystems">
        <title>Genome- and Community-Level Interaction Insights into Carbon Utilization and Element Cycling Functions of Hydrothermarchaeota in Hydrothermal Sediment.</title>
        <authorList>
            <person name="Zhou Z."/>
            <person name="Liu Y."/>
            <person name="Xu W."/>
            <person name="Pan J."/>
            <person name="Luo Z.H."/>
            <person name="Li M."/>
        </authorList>
    </citation>
    <scope>NUCLEOTIDE SEQUENCE [LARGE SCALE GENOMIC DNA]</scope>
    <source>
        <strain evidence="16">HyVt-501</strain>
    </source>
</reference>
<keyword evidence="11" id="KW-0472">Membrane</keyword>
<comment type="pathway">
    <text evidence="2">Phospholipid metabolism; phosphatidylglycerol biosynthesis; phosphatidylglycerol from CDP-diacylglycerol: step 1/2.</text>
</comment>
<comment type="caution">
    <text evidence="16">The sequence shown here is derived from an EMBL/GenBank/DDBJ whole genome shotgun (WGS) entry which is preliminary data.</text>
</comment>
<evidence type="ECO:0000256" key="14">
    <source>
        <dbReference type="ARBA" id="ARBA00048586"/>
    </source>
</evidence>
<evidence type="ECO:0000256" key="7">
    <source>
        <dbReference type="ARBA" id="ARBA00022679"/>
    </source>
</evidence>
<organism evidence="16">
    <name type="scientific">Aquifex aeolicus</name>
    <dbReference type="NCBI Taxonomy" id="63363"/>
    <lineage>
        <taxon>Bacteria</taxon>
        <taxon>Pseudomonadati</taxon>
        <taxon>Aquificota</taxon>
        <taxon>Aquificia</taxon>
        <taxon>Aquificales</taxon>
        <taxon>Aquificaceae</taxon>
        <taxon>Aquifex</taxon>
    </lineage>
</organism>
<keyword evidence="9" id="KW-1133">Transmembrane helix</keyword>
<evidence type="ECO:0000313" key="16">
    <source>
        <dbReference type="EMBL" id="HHJ64594.1"/>
    </source>
</evidence>
<dbReference type="Proteomes" id="UP000885792">
    <property type="component" value="Unassembled WGS sequence"/>
</dbReference>
<evidence type="ECO:0000256" key="3">
    <source>
        <dbReference type="ARBA" id="ARBA00010441"/>
    </source>
</evidence>
<dbReference type="EMBL" id="DRNB01000246">
    <property type="protein sequence ID" value="HHJ64594.1"/>
    <property type="molecule type" value="Genomic_DNA"/>
</dbReference>
<dbReference type="PANTHER" id="PTHR14269">
    <property type="entry name" value="CDP-DIACYLGLYCEROL--GLYCEROL-3-PHOSPHATE 3-PHOSPHATIDYLTRANSFERASE-RELATED"/>
    <property type="match status" value="1"/>
</dbReference>
<dbReference type="EC" id="2.7.8.5" evidence="4"/>
<evidence type="ECO:0000256" key="1">
    <source>
        <dbReference type="ARBA" id="ARBA00004141"/>
    </source>
</evidence>
<keyword evidence="13" id="KW-1208">Phospholipid metabolism</keyword>
<dbReference type="PIRSF" id="PIRSF000847">
    <property type="entry name" value="Phos_ph_gly_syn"/>
    <property type="match status" value="1"/>
</dbReference>
<protein>
    <recommendedName>
        <fullName evidence="5">CDP-diacylglycerol--glycerol-3-phosphate 3-phosphatidyltransferase</fullName>
        <ecNumber evidence="4">2.7.8.5</ecNumber>
    </recommendedName>
</protein>
<evidence type="ECO:0000256" key="9">
    <source>
        <dbReference type="ARBA" id="ARBA00022989"/>
    </source>
</evidence>
<evidence type="ECO:0000256" key="10">
    <source>
        <dbReference type="ARBA" id="ARBA00023098"/>
    </source>
</evidence>
<dbReference type="InterPro" id="IPR050324">
    <property type="entry name" value="CDP-alcohol_PTase-I"/>
</dbReference>
<name>A0A7C5Q2R4_AQUAO</name>
<dbReference type="InterPro" id="IPR048254">
    <property type="entry name" value="CDP_ALCOHOL_P_TRANSF_CS"/>
</dbReference>
<comment type="subcellular location">
    <subcellularLocation>
        <location evidence="1">Membrane</location>
        <topology evidence="1">Multi-pass membrane protein</topology>
    </subcellularLocation>
</comment>
<comment type="catalytic activity">
    <reaction evidence="14">
        <text>a CDP-1,2-diacyl-sn-glycerol + sn-glycerol 3-phosphate = a 1,2-diacyl-sn-glycero-3-phospho-(1'-sn-glycero-3'-phosphate) + CMP + H(+)</text>
        <dbReference type="Rhea" id="RHEA:12593"/>
        <dbReference type="ChEBI" id="CHEBI:15378"/>
        <dbReference type="ChEBI" id="CHEBI:57597"/>
        <dbReference type="ChEBI" id="CHEBI:58332"/>
        <dbReference type="ChEBI" id="CHEBI:60110"/>
        <dbReference type="ChEBI" id="CHEBI:60377"/>
        <dbReference type="EC" id="2.7.8.5"/>
    </reaction>
</comment>
<keyword evidence="10" id="KW-0443">Lipid metabolism</keyword>
<sequence>MNALPNLLSFLRLLGAPGVFLLAYRGEERYSALLFVLLALTDALDGFLARTLRAETRLGKFLDPLADKVLLFFGLLTVTFRTEQGAHPLLIQLLIVRDSVLVGGTLLLRRYGFVPEPSLWGKLTTFVLSVTVGVGFLLELSPDGALRELFRVLQVCSGVLILVSAFDYTAKGAGFLLSKLIIEKR</sequence>